<gene>
    <name evidence="1" type="ORF">EOE67_03840</name>
</gene>
<dbReference type="SUPFAM" id="SSF47336">
    <property type="entry name" value="ACP-like"/>
    <property type="match status" value="1"/>
</dbReference>
<dbReference type="EMBL" id="SACS01000002">
    <property type="protein sequence ID" value="RVU41340.1"/>
    <property type="molecule type" value="Genomic_DNA"/>
</dbReference>
<dbReference type="RefSeq" id="WP_127697717.1">
    <property type="nucleotide sequence ID" value="NZ_SACS01000002.1"/>
</dbReference>
<organism evidence="1 2">
    <name type="scientific">Rheinheimera riviphila</name>
    <dbReference type="NCBI Taxonomy" id="1834037"/>
    <lineage>
        <taxon>Bacteria</taxon>
        <taxon>Pseudomonadati</taxon>
        <taxon>Pseudomonadota</taxon>
        <taxon>Gammaproteobacteria</taxon>
        <taxon>Chromatiales</taxon>
        <taxon>Chromatiaceae</taxon>
        <taxon>Rheinheimera</taxon>
    </lineage>
</organism>
<accession>A0A437R3I4</accession>
<dbReference type="InterPro" id="IPR036736">
    <property type="entry name" value="ACP-like_sf"/>
</dbReference>
<reference evidence="1 2" key="1">
    <citation type="submission" date="2019-01" db="EMBL/GenBank/DDBJ databases">
        <authorList>
            <person name="Chen W.-M."/>
        </authorList>
    </citation>
    <scope>NUCLEOTIDE SEQUENCE [LARGE SCALE GENOMIC DNA]</scope>
    <source>
        <strain evidence="1 2">KYPC3</strain>
    </source>
</reference>
<sequence>MTAATHTDLQISNTGRLKHAFATALAIDVARISDDLAYNSIAEWDSTAHMLLIAELENCFNLMLDTDDIIDMSSVQMAKTILSKHGVVFEHITTDPAGSD</sequence>
<proteinExistence type="predicted"/>
<evidence type="ECO:0000313" key="2">
    <source>
        <dbReference type="Proteomes" id="UP000283077"/>
    </source>
</evidence>
<dbReference type="AlphaFoldDB" id="A0A437R3I4"/>
<dbReference type="OrthoDB" id="5326335at2"/>
<name>A0A437R3I4_9GAMM</name>
<evidence type="ECO:0000313" key="1">
    <source>
        <dbReference type="EMBL" id="RVU41340.1"/>
    </source>
</evidence>
<protein>
    <submittedName>
        <fullName evidence="1">Acyl carrier protein</fullName>
    </submittedName>
</protein>
<dbReference type="Proteomes" id="UP000283077">
    <property type="component" value="Unassembled WGS sequence"/>
</dbReference>
<keyword evidence="2" id="KW-1185">Reference proteome</keyword>
<dbReference type="Gene3D" id="1.10.1200.10">
    <property type="entry name" value="ACP-like"/>
    <property type="match status" value="1"/>
</dbReference>
<comment type="caution">
    <text evidence="1">The sequence shown here is derived from an EMBL/GenBank/DDBJ whole genome shotgun (WGS) entry which is preliminary data.</text>
</comment>